<comment type="caution">
    <text evidence="3">The sequence shown here is derived from an EMBL/GenBank/DDBJ whole genome shotgun (WGS) entry which is preliminary data.</text>
</comment>
<evidence type="ECO:0000256" key="2">
    <source>
        <dbReference type="ARBA" id="ARBA00023134"/>
    </source>
</evidence>
<evidence type="ECO:0000256" key="1">
    <source>
        <dbReference type="ARBA" id="ARBA00022741"/>
    </source>
</evidence>
<dbReference type="Gene3D" id="3.40.50.300">
    <property type="entry name" value="P-loop containing nucleotide triphosphate hydrolases"/>
    <property type="match status" value="1"/>
</dbReference>
<proteinExistence type="predicted"/>
<keyword evidence="1" id="KW-0547">Nucleotide-binding</keyword>
<dbReference type="GO" id="GO:0005525">
    <property type="term" value="F:GTP binding"/>
    <property type="evidence" value="ECO:0007669"/>
    <property type="project" value="UniProtKB-KW"/>
</dbReference>
<dbReference type="SUPFAM" id="SSF52540">
    <property type="entry name" value="P-loop containing nucleoside triphosphate hydrolases"/>
    <property type="match status" value="1"/>
</dbReference>
<sequence>MASRASTISSRYLGASLEKASSAWYTPHMAAASRAILHRIPLVDFVVEVRDARIPLSSGCEYLRNFPSSRHMVVLNKMDLANGSQTKLDPLVVDLNEKLEIGVGSHPNIYILDTPGVLPPQILDGEAGAISDHLVGEYDLARYLLAIVNSSEEYKHWKMLMSKDNEICAEDKIQLSGRSESVSKRKKLYDTDHTQDHIVRDVRKTIFETISSFKGNLEVASELDKLIEAQFMALSDPFHVSMEQEEKRRAVVAKKLLNLYRTGRLGHYTLDYIP</sequence>
<dbReference type="AlphaFoldDB" id="A0AAP0P1Y4"/>
<dbReference type="EMBL" id="JBBNAF010000007">
    <property type="protein sequence ID" value="KAK9127343.1"/>
    <property type="molecule type" value="Genomic_DNA"/>
</dbReference>
<dbReference type="GO" id="GO:0003924">
    <property type="term" value="F:GTPase activity"/>
    <property type="evidence" value="ECO:0007669"/>
    <property type="project" value="TreeGrafter"/>
</dbReference>
<name>A0AAP0P1Y4_9MAGN</name>
<dbReference type="PANTHER" id="PTHR45782:SF1">
    <property type="entry name" value="DAR GTPASE 2, MITOCHONDRIAL"/>
    <property type="match status" value="1"/>
</dbReference>
<dbReference type="GO" id="GO:0032543">
    <property type="term" value="P:mitochondrial translation"/>
    <property type="evidence" value="ECO:0007669"/>
    <property type="project" value="TreeGrafter"/>
</dbReference>
<gene>
    <name evidence="3" type="ORF">Syun_016140</name>
</gene>
<evidence type="ECO:0008006" key="5">
    <source>
        <dbReference type="Google" id="ProtNLM"/>
    </source>
</evidence>
<dbReference type="GO" id="GO:0005739">
    <property type="term" value="C:mitochondrion"/>
    <property type="evidence" value="ECO:0007669"/>
    <property type="project" value="TreeGrafter"/>
</dbReference>
<dbReference type="PANTHER" id="PTHR45782">
    <property type="entry name" value="MITOCHONDRIAL RIBOSOME-ASSOCIATED GTPASE 1"/>
    <property type="match status" value="1"/>
</dbReference>
<keyword evidence="2" id="KW-0342">GTP-binding</keyword>
<keyword evidence="4" id="KW-1185">Reference proteome</keyword>
<accession>A0AAP0P1Y4</accession>
<organism evidence="3 4">
    <name type="scientific">Stephania yunnanensis</name>
    <dbReference type="NCBI Taxonomy" id="152371"/>
    <lineage>
        <taxon>Eukaryota</taxon>
        <taxon>Viridiplantae</taxon>
        <taxon>Streptophyta</taxon>
        <taxon>Embryophyta</taxon>
        <taxon>Tracheophyta</taxon>
        <taxon>Spermatophyta</taxon>
        <taxon>Magnoliopsida</taxon>
        <taxon>Ranunculales</taxon>
        <taxon>Menispermaceae</taxon>
        <taxon>Menispermoideae</taxon>
        <taxon>Cissampelideae</taxon>
        <taxon>Stephania</taxon>
    </lineage>
</organism>
<reference evidence="3 4" key="1">
    <citation type="submission" date="2024-01" db="EMBL/GenBank/DDBJ databases">
        <title>Genome assemblies of Stephania.</title>
        <authorList>
            <person name="Yang L."/>
        </authorList>
    </citation>
    <scope>NUCLEOTIDE SEQUENCE [LARGE SCALE GENOMIC DNA]</scope>
    <source>
        <strain evidence="3">YNDBR</strain>
        <tissue evidence="3">Leaf</tissue>
    </source>
</reference>
<protein>
    <recommendedName>
        <fullName evidence="5">Mitochondrial GTPase 1</fullName>
    </recommendedName>
</protein>
<dbReference type="InterPro" id="IPR027417">
    <property type="entry name" value="P-loop_NTPase"/>
</dbReference>
<dbReference type="Proteomes" id="UP001420932">
    <property type="component" value="Unassembled WGS sequence"/>
</dbReference>
<evidence type="ECO:0000313" key="4">
    <source>
        <dbReference type="Proteomes" id="UP001420932"/>
    </source>
</evidence>
<evidence type="ECO:0000313" key="3">
    <source>
        <dbReference type="EMBL" id="KAK9127343.1"/>
    </source>
</evidence>